<dbReference type="Pfam" id="PF00004">
    <property type="entry name" value="AAA"/>
    <property type="match status" value="1"/>
</dbReference>
<dbReference type="InterPro" id="IPR054472">
    <property type="entry name" value="WHD"/>
</dbReference>
<keyword evidence="6" id="KW-1185">Reference proteome</keyword>
<keyword evidence="3" id="KW-0067">ATP-binding</keyword>
<evidence type="ECO:0000256" key="3">
    <source>
        <dbReference type="ARBA" id="ARBA00022840"/>
    </source>
</evidence>
<dbReference type="SMART" id="SM00382">
    <property type="entry name" value="AAA"/>
    <property type="match status" value="1"/>
</dbReference>
<evidence type="ECO:0000256" key="1">
    <source>
        <dbReference type="ARBA" id="ARBA00006914"/>
    </source>
</evidence>
<gene>
    <name evidence="5" type="ORF">F1735_20225</name>
</gene>
<evidence type="ECO:0000259" key="4">
    <source>
        <dbReference type="SMART" id="SM00382"/>
    </source>
</evidence>
<dbReference type="SUPFAM" id="SSF52540">
    <property type="entry name" value="P-loop containing nucleoside triphosphate hydrolases"/>
    <property type="match status" value="1"/>
</dbReference>
<organism evidence="5 6">
    <name type="scientific">Massilia genomosp. 1</name>
    <dbReference type="NCBI Taxonomy" id="2609280"/>
    <lineage>
        <taxon>Bacteria</taxon>
        <taxon>Pseudomonadati</taxon>
        <taxon>Pseudomonadota</taxon>
        <taxon>Betaproteobacteria</taxon>
        <taxon>Burkholderiales</taxon>
        <taxon>Oxalobacteraceae</taxon>
        <taxon>Telluria group</taxon>
        <taxon>Massilia</taxon>
    </lineage>
</organism>
<dbReference type="InterPro" id="IPR050221">
    <property type="entry name" value="26S_Proteasome_ATPase"/>
</dbReference>
<evidence type="ECO:0000256" key="2">
    <source>
        <dbReference type="ARBA" id="ARBA00022741"/>
    </source>
</evidence>
<dbReference type="RefSeq" id="WP_167238633.1">
    <property type="nucleotide sequence ID" value="NZ_WHJF01000058.1"/>
</dbReference>
<comment type="similarity">
    <text evidence="1">Belongs to the AAA ATPase family.</text>
</comment>
<sequence length="855" mass="91260">MHHPNASIETPMSRINVLVAATPSDLEAEGIAAAVAGYADLTLIEGRALALDEVDDCLERIAPGEACALILLGNSAAVEQTGRRLLEGRAQLVVLRVDIVDHLIHIAQYASRDKSLELGSLLAALCDLVSHAGAAPGERMTRFAVHAAPIAPPPARPLLHSAIDWIHTLLRNSASNQPGGNGDIPGYTMTAATITGLLEARPAHGAPPLAAELRQADQALSEALHGADAHAEPLAAAATVFALSGLEFRVLLLALAPELDLRYQRCIGLLLDDLGRRVGSLALFMALLGEPSEVRCQLAQSGKLARWRVLESRIPGLPGADEALHLDPPLLAWLLGASEALDADPCVRRALRLAAWPGASLFEQPLERQFATAKISHLLTEPEPGDPARFILFSGDNAAWSALLEAGAQASGVAAVRVDATHLVGLDPAGLEETGVRLGRLARLTRRPLLFDASAAEASVQADDALRLALAAIGAAGGRSGIICTEPARVVRLLGQAPFILLDQGAIRPSSRLANVRAAAARLGLAADDSALQLLARQYPLEVDGFEHAMRLAAARAKTGETPAAAMERFVNACQHVAAEGVSRMAECIEPAFELNEVILPPDRASQLDEIVDNVRLASKVLEGWKFGAQLPFGRGVTALFHGPSGTGKTMAAVSIARRLNTRILRIDLSRVVSKYIGETEKNIDRIFLDAHRSGAAILIDEAEALLGKRSEVKDAHDRYANIEVAYLLQRMETYEGLAILTTNLRQNLDPAFLRRLRFVIDFPRPDTEAREKIWRRCLPGGSHEISDAAFRHLARKVDMTGGHIRQITLRAAFLAAAADVMIGMPHIIQATSAELGKLGMAAIDLNLPGNRLAA</sequence>
<protein>
    <submittedName>
        <fullName evidence="5">AAA family ATPase</fullName>
    </submittedName>
</protein>
<dbReference type="InterPro" id="IPR003959">
    <property type="entry name" value="ATPase_AAA_core"/>
</dbReference>
<dbReference type="Pfam" id="PF22977">
    <property type="entry name" value="WHD"/>
    <property type="match status" value="1"/>
</dbReference>
<dbReference type="EMBL" id="WHJF01000058">
    <property type="protein sequence ID" value="NHZ64599.1"/>
    <property type="molecule type" value="Genomic_DNA"/>
</dbReference>
<feature type="domain" description="AAA+ ATPase" evidence="4">
    <location>
        <begin position="635"/>
        <end position="767"/>
    </location>
</feature>
<reference evidence="5 6" key="1">
    <citation type="submission" date="2019-10" db="EMBL/GenBank/DDBJ databases">
        <title>Taxonomy of Antarctic Massilia spp.: description of Massilia rubra sp. nov., Massilia aquatica sp. nov., Massilia mucilaginosa sp. nov., Massilia frigida sp. nov. isolated from streams, lakes and regoliths.</title>
        <authorList>
            <person name="Holochova P."/>
            <person name="Sedlacek I."/>
            <person name="Kralova S."/>
            <person name="Maslanova I."/>
            <person name="Busse H.-J."/>
            <person name="Stankova E."/>
            <person name="Vrbovska V."/>
            <person name="Kovarovic V."/>
            <person name="Bartak M."/>
            <person name="Svec P."/>
            <person name="Pantucek R."/>
        </authorList>
    </citation>
    <scope>NUCLEOTIDE SEQUENCE [LARGE SCALE GENOMIC DNA]</scope>
    <source>
        <strain evidence="5 6">CCM 8694</strain>
    </source>
</reference>
<dbReference type="InterPro" id="IPR003593">
    <property type="entry name" value="AAA+_ATPase"/>
</dbReference>
<proteinExistence type="inferred from homology"/>
<dbReference type="CDD" id="cd19481">
    <property type="entry name" value="RecA-like_protease"/>
    <property type="match status" value="1"/>
</dbReference>
<name>A0ABX0N3B9_9BURK</name>
<dbReference type="Proteomes" id="UP000610594">
    <property type="component" value="Unassembled WGS sequence"/>
</dbReference>
<evidence type="ECO:0000313" key="5">
    <source>
        <dbReference type="EMBL" id="NHZ64599.1"/>
    </source>
</evidence>
<dbReference type="Gene3D" id="3.40.50.300">
    <property type="entry name" value="P-loop containing nucleotide triphosphate hydrolases"/>
    <property type="match status" value="1"/>
</dbReference>
<accession>A0ABX0N3B9</accession>
<dbReference type="PANTHER" id="PTHR23073">
    <property type="entry name" value="26S PROTEASOME REGULATORY SUBUNIT"/>
    <property type="match status" value="1"/>
</dbReference>
<dbReference type="InterPro" id="IPR027417">
    <property type="entry name" value="P-loop_NTPase"/>
</dbReference>
<keyword evidence="2" id="KW-0547">Nucleotide-binding</keyword>
<evidence type="ECO:0000313" key="6">
    <source>
        <dbReference type="Proteomes" id="UP000610594"/>
    </source>
</evidence>
<comment type="caution">
    <text evidence="5">The sequence shown here is derived from an EMBL/GenBank/DDBJ whole genome shotgun (WGS) entry which is preliminary data.</text>
</comment>